<comment type="function">
    <text evidence="9">Involved in targeting and insertion of nascent membrane proteins into the cytoplasmic membrane. Binds to the hydrophobic signal sequence of the ribosome-nascent chain (RNC) as it emerges from the ribosomes. The SRP-RNC complex is then targeted to the cytoplasmic membrane where it interacts with the SRP receptor FtsY.</text>
</comment>
<keyword evidence="5 9" id="KW-0342">GTP-binding</keyword>
<dbReference type="InterPro" id="IPR027417">
    <property type="entry name" value="P-loop_NTPase"/>
</dbReference>
<dbReference type="Pfam" id="PF00448">
    <property type="entry name" value="SRP54"/>
    <property type="match status" value="1"/>
</dbReference>
<keyword evidence="3 9" id="KW-0378">Hydrolase</keyword>
<evidence type="ECO:0000256" key="5">
    <source>
        <dbReference type="ARBA" id="ARBA00023134"/>
    </source>
</evidence>
<dbReference type="Gene3D" id="1.10.260.30">
    <property type="entry name" value="Signal recognition particle, SRP54 subunit, M-domain"/>
    <property type="match status" value="1"/>
</dbReference>
<evidence type="ECO:0000256" key="10">
    <source>
        <dbReference type="SAM" id="MobiDB-lite"/>
    </source>
</evidence>
<feature type="region of interest" description="Disordered" evidence="10">
    <location>
        <begin position="428"/>
        <end position="463"/>
    </location>
</feature>
<proteinExistence type="inferred from homology"/>
<dbReference type="SMART" id="SM00963">
    <property type="entry name" value="SRP54_N"/>
    <property type="match status" value="1"/>
</dbReference>
<comment type="subcellular location">
    <subcellularLocation>
        <location evidence="9">Cytoplasm</location>
    </subcellularLocation>
    <text evidence="9">The SRP-RNC complex is targeted to the cytoplasmic membrane.</text>
</comment>
<dbReference type="SUPFAM" id="SSF47446">
    <property type="entry name" value="Signal peptide-binding domain"/>
    <property type="match status" value="1"/>
</dbReference>
<dbReference type="InterPro" id="IPR004125">
    <property type="entry name" value="Signal_recog_particle_SRP54_M"/>
</dbReference>
<dbReference type="GO" id="GO:0048500">
    <property type="term" value="C:signal recognition particle"/>
    <property type="evidence" value="ECO:0007669"/>
    <property type="project" value="UniProtKB-UniRule"/>
</dbReference>
<dbReference type="InterPro" id="IPR004780">
    <property type="entry name" value="SRP"/>
</dbReference>
<comment type="domain">
    <text evidence="9">Composed of three domains: the N-terminal N domain, which is responsible for interactions with the ribosome, the central G domain, which binds GTP, and the C-terminal M domain, which binds the RNA and the signal sequence of the RNC.</text>
</comment>
<feature type="binding site" evidence="9">
    <location>
        <begin position="106"/>
        <end position="113"/>
    </location>
    <ligand>
        <name>GTP</name>
        <dbReference type="ChEBI" id="CHEBI:37565"/>
    </ligand>
</feature>
<evidence type="ECO:0000256" key="3">
    <source>
        <dbReference type="ARBA" id="ARBA00022801"/>
    </source>
</evidence>
<dbReference type="PANTHER" id="PTHR11564:SF5">
    <property type="entry name" value="SIGNAL RECOGNITION PARTICLE SUBUNIT SRP54"/>
    <property type="match status" value="1"/>
</dbReference>
<dbReference type="InterPro" id="IPR036891">
    <property type="entry name" value="Signal_recog_part_SRP54_M_sf"/>
</dbReference>
<dbReference type="Pfam" id="PF02978">
    <property type="entry name" value="SRP_SPB"/>
    <property type="match status" value="1"/>
</dbReference>
<comment type="caution">
    <text evidence="12">The sequence shown here is derived from an EMBL/GenBank/DDBJ whole genome shotgun (WGS) entry which is preliminary data.</text>
</comment>
<dbReference type="Gene3D" id="3.40.50.300">
    <property type="entry name" value="P-loop containing nucleotide triphosphate hydrolases"/>
    <property type="match status" value="1"/>
</dbReference>
<evidence type="ECO:0000256" key="7">
    <source>
        <dbReference type="ARBA" id="ARBA00023274"/>
    </source>
</evidence>
<evidence type="ECO:0000256" key="4">
    <source>
        <dbReference type="ARBA" id="ARBA00022884"/>
    </source>
</evidence>
<dbReference type="CDD" id="cd18539">
    <property type="entry name" value="SRP_G"/>
    <property type="match status" value="1"/>
</dbReference>
<keyword evidence="2 9" id="KW-0547">Nucleotide-binding</keyword>
<dbReference type="PANTHER" id="PTHR11564">
    <property type="entry name" value="SIGNAL RECOGNITION PARTICLE 54K PROTEIN SRP54"/>
    <property type="match status" value="1"/>
</dbReference>
<dbReference type="Pfam" id="PF02881">
    <property type="entry name" value="SRP54_N"/>
    <property type="match status" value="1"/>
</dbReference>
<comment type="catalytic activity">
    <reaction evidence="8 9">
        <text>GTP + H2O = GDP + phosphate + H(+)</text>
        <dbReference type="Rhea" id="RHEA:19669"/>
        <dbReference type="ChEBI" id="CHEBI:15377"/>
        <dbReference type="ChEBI" id="CHEBI:15378"/>
        <dbReference type="ChEBI" id="CHEBI:37565"/>
        <dbReference type="ChEBI" id="CHEBI:43474"/>
        <dbReference type="ChEBI" id="CHEBI:58189"/>
        <dbReference type="EC" id="3.6.5.4"/>
    </reaction>
</comment>
<dbReference type="HAMAP" id="MF_00306">
    <property type="entry name" value="SRP54"/>
    <property type="match status" value="1"/>
</dbReference>
<dbReference type="InterPro" id="IPR042101">
    <property type="entry name" value="SRP54_N_sf"/>
</dbReference>
<dbReference type="SMART" id="SM00962">
    <property type="entry name" value="SRP54"/>
    <property type="match status" value="1"/>
</dbReference>
<evidence type="ECO:0000256" key="9">
    <source>
        <dbReference type="HAMAP-Rule" id="MF_00306"/>
    </source>
</evidence>
<feature type="binding site" evidence="9">
    <location>
        <begin position="246"/>
        <end position="249"/>
    </location>
    <ligand>
        <name>GTP</name>
        <dbReference type="ChEBI" id="CHEBI:37565"/>
    </ligand>
</feature>
<organism evidence="12">
    <name type="scientific">Caldilinea aerophila</name>
    <dbReference type="NCBI Taxonomy" id="133453"/>
    <lineage>
        <taxon>Bacteria</taxon>
        <taxon>Bacillati</taxon>
        <taxon>Chloroflexota</taxon>
        <taxon>Caldilineae</taxon>
        <taxon>Caldilineales</taxon>
        <taxon>Caldilineaceae</taxon>
        <taxon>Caldilinea</taxon>
    </lineage>
</organism>
<dbReference type="SMART" id="SM00382">
    <property type="entry name" value="AAA"/>
    <property type="match status" value="1"/>
</dbReference>
<dbReference type="AlphaFoldDB" id="A0A7C1FG20"/>
<dbReference type="GO" id="GO:0006614">
    <property type="term" value="P:SRP-dependent cotranslational protein targeting to membrane"/>
    <property type="evidence" value="ECO:0007669"/>
    <property type="project" value="InterPro"/>
</dbReference>
<evidence type="ECO:0000256" key="8">
    <source>
        <dbReference type="ARBA" id="ARBA00048027"/>
    </source>
</evidence>
<dbReference type="InterPro" id="IPR013822">
    <property type="entry name" value="Signal_recog_particl_SRP54_hlx"/>
</dbReference>
<dbReference type="EC" id="3.6.5.4" evidence="9"/>
<dbReference type="FunFam" id="3.40.50.300:FF:000022">
    <property type="entry name" value="Signal recognition particle 54 kDa subunit"/>
    <property type="match status" value="1"/>
</dbReference>
<reference evidence="12" key="1">
    <citation type="journal article" date="2020" name="mSystems">
        <title>Genome- and Community-Level Interaction Insights into Carbon Utilization and Element Cycling Functions of Hydrothermarchaeota in Hydrothermal Sediment.</title>
        <authorList>
            <person name="Zhou Z."/>
            <person name="Liu Y."/>
            <person name="Xu W."/>
            <person name="Pan J."/>
            <person name="Luo Z.H."/>
            <person name="Li M."/>
        </authorList>
    </citation>
    <scope>NUCLEOTIDE SEQUENCE [LARGE SCALE GENOMIC DNA]</scope>
    <source>
        <strain evidence="12">SpSt-289</strain>
    </source>
</reference>
<feature type="domain" description="SRP54-type proteins GTP-binding" evidence="11">
    <location>
        <begin position="267"/>
        <end position="280"/>
    </location>
</feature>
<evidence type="ECO:0000256" key="1">
    <source>
        <dbReference type="ARBA" id="ARBA00005450"/>
    </source>
</evidence>
<feature type="binding site" evidence="9">
    <location>
        <begin position="188"/>
        <end position="192"/>
    </location>
    <ligand>
        <name>GTP</name>
        <dbReference type="ChEBI" id="CHEBI:37565"/>
    </ligand>
</feature>
<dbReference type="EMBL" id="DSMG01000101">
    <property type="protein sequence ID" value="HDX31859.1"/>
    <property type="molecule type" value="Genomic_DNA"/>
</dbReference>
<dbReference type="SUPFAM" id="SSF52540">
    <property type="entry name" value="P-loop containing nucleoside triphosphate hydrolases"/>
    <property type="match status" value="1"/>
</dbReference>
<name>A0A7C1FG20_9CHLR</name>
<dbReference type="NCBIfam" id="TIGR00959">
    <property type="entry name" value="ffh"/>
    <property type="match status" value="1"/>
</dbReference>
<keyword evidence="6 9" id="KW-0733">Signal recognition particle</keyword>
<dbReference type="Gene3D" id="1.20.120.140">
    <property type="entry name" value="Signal recognition particle SRP54, nucleotide-binding domain"/>
    <property type="match status" value="1"/>
</dbReference>
<evidence type="ECO:0000256" key="2">
    <source>
        <dbReference type="ARBA" id="ARBA00022741"/>
    </source>
</evidence>
<dbReference type="InterPro" id="IPR003593">
    <property type="entry name" value="AAA+_ATPase"/>
</dbReference>
<keyword evidence="4 9" id="KW-0694">RNA-binding</keyword>
<comment type="subunit">
    <text evidence="9">Part of the signal recognition particle protein translocation system, which is composed of SRP and FtsY.</text>
</comment>
<evidence type="ECO:0000259" key="11">
    <source>
        <dbReference type="PROSITE" id="PS00300"/>
    </source>
</evidence>
<gene>
    <name evidence="9" type="primary">ffh</name>
    <name evidence="12" type="ORF">ENQ20_10270</name>
</gene>
<dbReference type="GO" id="GO:0005525">
    <property type="term" value="F:GTP binding"/>
    <property type="evidence" value="ECO:0007669"/>
    <property type="project" value="UniProtKB-UniRule"/>
</dbReference>
<dbReference type="GO" id="GO:0003924">
    <property type="term" value="F:GTPase activity"/>
    <property type="evidence" value="ECO:0007669"/>
    <property type="project" value="UniProtKB-UniRule"/>
</dbReference>
<dbReference type="InterPro" id="IPR000897">
    <property type="entry name" value="SRP54_GTPase_dom"/>
</dbReference>
<dbReference type="InterPro" id="IPR022941">
    <property type="entry name" value="SRP54"/>
</dbReference>
<dbReference type="PROSITE" id="PS00300">
    <property type="entry name" value="SRP54"/>
    <property type="match status" value="1"/>
</dbReference>
<comment type="similarity">
    <text evidence="1 9">Belongs to the GTP-binding SRP family. SRP54 subfamily.</text>
</comment>
<sequence length="463" mass="50369">MFESLTDKLQSIFDKLATKGKLSEADVNAAMREVRLALLEADVNYKVVKEFVERVKARAVGAEVMQSLTPAQQVVKIVHEELIELLGKPAPLNTSGPPPHVIMLVGLQGAGKTTMAAKLALRLKKNGQRPLLVAADIYRPAAIKQLEVLGAQIEVPVYSAGTQTPASTIAKDALKLAREKAYNVVIIDTAGRLQIDEALMQELEQVRLVTRPSDILLVVDAMTGQEAVNVAEGFNARVPLTGLIMTKIDGDARGGAALSVRQVTGVPIKFLGTGEKLPDLEPFDPERLAGRILGMGDVLTLIERAQENISADAAAAMEKRLVEGQFDFEDFLEQLKQVKRLGPLTEILSMIPGLNRFAKEIDPMMAQDSLKKTEAIINSMTIQERRNPDILNASRRRRIAAGSGTTVQDVNTLVKQFREMQKMMKQLGVMGGGKKQKGKKGRGLPHQRGGMFPSGLSDLFGGR</sequence>
<accession>A0A7C1FG20</accession>
<dbReference type="GO" id="GO:0008312">
    <property type="term" value="F:7S RNA binding"/>
    <property type="evidence" value="ECO:0007669"/>
    <property type="project" value="InterPro"/>
</dbReference>
<evidence type="ECO:0000313" key="12">
    <source>
        <dbReference type="EMBL" id="HDX31859.1"/>
    </source>
</evidence>
<feature type="compositionally biased region" description="Basic residues" evidence="10">
    <location>
        <begin position="434"/>
        <end position="445"/>
    </location>
</feature>
<keyword evidence="7 9" id="KW-0687">Ribonucleoprotein</keyword>
<keyword evidence="9" id="KW-0963">Cytoplasm</keyword>
<evidence type="ECO:0000256" key="6">
    <source>
        <dbReference type="ARBA" id="ARBA00023135"/>
    </source>
</evidence>
<protein>
    <recommendedName>
        <fullName evidence="9">Signal recognition particle protein</fullName>
        <ecNumber evidence="9">3.6.5.4</ecNumber>
    </recommendedName>
    <alternativeName>
        <fullName evidence="9">Fifty-four homolog</fullName>
    </alternativeName>
</protein>